<dbReference type="GO" id="GO:0005634">
    <property type="term" value="C:nucleus"/>
    <property type="evidence" value="ECO:0007669"/>
    <property type="project" value="UniProtKB-SubCell"/>
</dbReference>
<dbReference type="InterPro" id="IPR032682">
    <property type="entry name" value="Cnd1_C"/>
</dbReference>
<sequence>MTVLEFVIPENKEDLRQVSISGQYVVEQEYSKHELPGKLRDAYVSFSREGTTYILTHFDTLFSSLIKFDQLALSQQNDAWKVVSQSITQLISDIKKYLNNSNSNPDSCHELVTITKMIVYLLCAFLQNYETRSLIVPGSDAKSSRKKKKQVDDGFDLESERNFALVSLDHLIQMPIHKLWSPPVVEQEFVNLVANLCYKVLENPVISHVRMKGTVEAVFRVVGALVKRYNHGLSCTLRMIQLLQHFEHVAPACVHGITTMIELFNCGSMVVDLVREIGQVDPHDLARDTSSSRNYAAFLSELAEKIPSSFIPCISLLSVHLDEESFTMRNSVLSIFAEIVLQELSGEDLDDRKRELRDQLLEPLLEHLHDVHSFVRSKTLQLWHKLSLKQAIPLSLQHKVLSMTTGRLNDKTGTVRKNAVQLLIVLMQGNPYGERLPLAELTAKKESEEAKLKEMLQGRENQPQKIQIDPSKCGPTKTELWNAMEPEILVAIHEVLNEEIESLSMSELTEDQVIDLLNTCNYKKIARAFITDDGEDQDDPTEILEKIKMIFVGEEDEAGDKEAMERLVHEAAEQEAQQKPEEEESKEISQQRMLVLYLRDSHAFASSVYAAIPMVCQLLCSKQTSDILEAINFFVTAFEFDVLDAMQGVRRMLSLIWSSEDDVKKAVVEAYKRLYMNMESAGTSKRRAHQVVSNLSALISMSTQGELASLEELIAVCVTTGDMPKICFQVMWEKFSMALPDTTEEESRSALLLLTMVATAEVQVVTSNVNVLVSVGLGERGTKDFRLAHLTCAALMKMAPTKASTDCKDEPMRFPPTHEIFQSSKKLLVEGLTRLEDPYYSQFATSAVSLIYTLAEYPDMIMGEVLKEMCDIVYKSSRDQIANIAENGELEVATTVLTRILVVAGQVALRQLIHLDVHVYSELRRRTRVREEKQEESSKQKRNLLQSASRRRLSTRPQAEQNDSGEEDELVGAVADDDEAEYVRKICETEIVTGGESLLSLLAPLVVHVNSNPAKYPDPSLRAAASLCLAEFMLVSPQFCSQHLRLLFTVLEKSPEEVIRSNLVIAMGDLNFRFPNLIEPWTPNLYSRLRDDSPVVKRTTLNVLTHLILNDMVKVKGQISDIALCMIDADPRISGMSRMFFSEFARKGNALYNVMPDIISRLCDPEAGVAEEDFRVVLKGIMVLIQKDKQNESLVEKIILRLGASRTERQSRDLIFCLSLLTFNERSLRRVLEHWNCISDKIHEEGVIDTLNSILAATKKAFAKQEIRGLIEEIEAKIQETVDTATDEQQVIRKAQASQAVKASSKGKPKQKKSVKNSSESDEASIEEDDPEMLGHPALMEKATQHNRSPRRKPARQHVQSSRKRIAIPQSSSSNDELNPEEEEEEAEEEAEAEPVLKLPKETRSSRAMQRRAKANCGSEEDDFIKPSSRANGGKANQIKKVPEKTKSSRSRR</sequence>
<dbReference type="GO" id="GO:0010032">
    <property type="term" value="P:meiotic chromosome condensation"/>
    <property type="evidence" value="ECO:0007669"/>
    <property type="project" value="TreeGrafter"/>
</dbReference>
<dbReference type="Proteomes" id="UP000076858">
    <property type="component" value="Unassembled WGS sequence"/>
</dbReference>
<dbReference type="GO" id="GO:0000779">
    <property type="term" value="C:condensed chromosome, centromeric region"/>
    <property type="evidence" value="ECO:0007669"/>
    <property type="project" value="TreeGrafter"/>
</dbReference>
<evidence type="ECO:0000256" key="13">
    <source>
        <dbReference type="ARBA" id="ARBA00023306"/>
    </source>
</evidence>
<keyword evidence="9 14" id="KW-0132">Cell division</keyword>
<dbReference type="InterPro" id="IPR024324">
    <property type="entry name" value="Condensin_cplx_su1_N"/>
</dbReference>
<organism evidence="16 17">
    <name type="scientific">Daphnia magna</name>
    <dbReference type="NCBI Taxonomy" id="35525"/>
    <lineage>
        <taxon>Eukaryota</taxon>
        <taxon>Metazoa</taxon>
        <taxon>Ecdysozoa</taxon>
        <taxon>Arthropoda</taxon>
        <taxon>Crustacea</taxon>
        <taxon>Branchiopoda</taxon>
        <taxon>Diplostraca</taxon>
        <taxon>Cladocera</taxon>
        <taxon>Anomopoda</taxon>
        <taxon>Daphniidae</taxon>
        <taxon>Daphnia</taxon>
    </lineage>
</organism>
<evidence type="ECO:0000256" key="15">
    <source>
        <dbReference type="SAM" id="MobiDB-lite"/>
    </source>
</evidence>
<feature type="compositionally biased region" description="Acidic residues" evidence="15">
    <location>
        <begin position="1378"/>
        <end position="1393"/>
    </location>
</feature>
<protein>
    <recommendedName>
        <fullName evidence="5 14">Condensin complex subunit 1</fullName>
    </recommendedName>
</protein>
<evidence type="ECO:0000256" key="14">
    <source>
        <dbReference type="PIRNR" id="PIRNR017127"/>
    </source>
</evidence>
<feature type="region of interest" description="Disordered" evidence="15">
    <location>
        <begin position="1296"/>
        <end position="1453"/>
    </location>
</feature>
<dbReference type="InterPro" id="IPR011989">
    <property type="entry name" value="ARM-like"/>
</dbReference>
<keyword evidence="7" id="KW-0963">Cytoplasm</keyword>
<dbReference type="GO" id="GO:0007076">
    <property type="term" value="P:mitotic chromosome condensation"/>
    <property type="evidence" value="ECO:0007669"/>
    <property type="project" value="InterPro"/>
</dbReference>
<dbReference type="EMBL" id="LRGB01002019">
    <property type="protein sequence ID" value="KZS09603.1"/>
    <property type="molecule type" value="Genomic_DNA"/>
</dbReference>
<evidence type="ECO:0000256" key="4">
    <source>
        <dbReference type="ARBA" id="ARBA00009606"/>
    </source>
</evidence>
<dbReference type="SUPFAM" id="SSF48371">
    <property type="entry name" value="ARM repeat"/>
    <property type="match status" value="1"/>
</dbReference>
<dbReference type="InterPro" id="IPR016024">
    <property type="entry name" value="ARM-type_fold"/>
</dbReference>
<feature type="compositionally biased region" description="Basic residues" evidence="15">
    <location>
        <begin position="1305"/>
        <end position="1315"/>
    </location>
</feature>
<evidence type="ECO:0000256" key="10">
    <source>
        <dbReference type="ARBA" id="ARBA00022776"/>
    </source>
</evidence>
<keyword evidence="13 14" id="KW-0131">Cell cycle</keyword>
<comment type="function">
    <text evidence="14">Regulatory subunit of the condensin complex, a complex required for conversion of interphase chromatin into mitotic-like condense chromosomes. The condensin complex probably introduces positive supercoils into relaxed DNA in the presence of type I topoisomerases and converts nicked DNA into positive knotted forms in the presence of type II topoisomerases.</text>
</comment>
<dbReference type="PIRSF" id="PIRSF017127">
    <property type="entry name" value="Condensin_D2"/>
    <property type="match status" value="1"/>
</dbReference>
<dbReference type="InterPro" id="IPR026971">
    <property type="entry name" value="CND1/NCAPD3"/>
</dbReference>
<keyword evidence="8" id="KW-0597">Phosphoprotein</keyword>
<dbReference type="GO" id="GO:0005737">
    <property type="term" value="C:cytoplasm"/>
    <property type="evidence" value="ECO:0007669"/>
    <property type="project" value="UniProtKB-SubCell"/>
</dbReference>
<keyword evidence="10 14" id="KW-0498">Mitosis</keyword>
<dbReference type="InterPro" id="IPR007673">
    <property type="entry name" value="Condensin_cplx_su1"/>
</dbReference>
<feature type="compositionally biased region" description="Basic and acidic residues" evidence="15">
    <location>
        <begin position="926"/>
        <end position="939"/>
    </location>
</feature>
<comment type="similarity">
    <text evidence="4 14">Belongs to the CND1 (condensin subunit 1) family.</text>
</comment>
<feature type="region of interest" description="Disordered" evidence="15">
    <location>
        <begin position="926"/>
        <end position="971"/>
    </location>
</feature>
<dbReference type="Pfam" id="PF12922">
    <property type="entry name" value="Cnd1_N"/>
    <property type="match status" value="1"/>
</dbReference>
<evidence type="ECO:0000313" key="16">
    <source>
        <dbReference type="EMBL" id="KZS09603.1"/>
    </source>
</evidence>
<keyword evidence="12" id="KW-0539">Nucleus</keyword>
<dbReference type="GO" id="GO:0000796">
    <property type="term" value="C:condensin complex"/>
    <property type="evidence" value="ECO:0007669"/>
    <property type="project" value="TreeGrafter"/>
</dbReference>
<evidence type="ECO:0000256" key="6">
    <source>
        <dbReference type="ARBA" id="ARBA00022454"/>
    </source>
</evidence>
<evidence type="ECO:0000256" key="8">
    <source>
        <dbReference type="ARBA" id="ARBA00022553"/>
    </source>
</evidence>
<dbReference type="FunFam" id="1.25.10.10:FF:000695">
    <property type="entry name" value="Condensin complex subunit 1"/>
    <property type="match status" value="1"/>
</dbReference>
<feature type="compositionally biased region" description="Acidic residues" evidence="15">
    <location>
        <begin position="1320"/>
        <end position="1332"/>
    </location>
</feature>
<evidence type="ECO:0000256" key="3">
    <source>
        <dbReference type="ARBA" id="ARBA00004496"/>
    </source>
</evidence>
<evidence type="ECO:0000313" key="17">
    <source>
        <dbReference type="Proteomes" id="UP000076858"/>
    </source>
</evidence>
<dbReference type="Gene3D" id="1.25.10.10">
    <property type="entry name" value="Leucine-rich Repeat Variant"/>
    <property type="match status" value="2"/>
</dbReference>
<evidence type="ECO:0000256" key="11">
    <source>
        <dbReference type="ARBA" id="ARBA00023067"/>
    </source>
</evidence>
<evidence type="ECO:0000256" key="12">
    <source>
        <dbReference type="ARBA" id="ARBA00023242"/>
    </source>
</evidence>
<comment type="subcellular location">
    <subcellularLocation>
        <location evidence="2">Chromosome</location>
    </subcellularLocation>
    <subcellularLocation>
        <location evidence="3">Cytoplasm</location>
    </subcellularLocation>
    <subcellularLocation>
        <location evidence="1">Nucleus</location>
    </subcellularLocation>
</comment>
<keyword evidence="11 14" id="KW-0226">DNA condensation</keyword>
<name>A0A0P5BBE8_9CRUS</name>
<feature type="compositionally biased region" description="Basic residues" evidence="15">
    <location>
        <begin position="1348"/>
        <end position="1366"/>
    </location>
</feature>
<proteinExistence type="inferred from homology"/>
<reference evidence="16 17" key="1">
    <citation type="submission" date="2016-03" db="EMBL/GenBank/DDBJ databases">
        <title>EvidentialGene: Evidence-directed Construction of Genes on Genomes.</title>
        <authorList>
            <person name="Gilbert D.G."/>
            <person name="Choi J.-H."/>
            <person name="Mockaitis K."/>
            <person name="Colbourne J."/>
            <person name="Pfrender M."/>
        </authorList>
    </citation>
    <scope>NUCLEOTIDE SEQUENCE [LARGE SCALE GENOMIC DNA]</scope>
    <source>
        <strain evidence="16 17">Xinb3</strain>
        <tissue evidence="16">Complete organism</tissue>
    </source>
</reference>
<keyword evidence="6" id="KW-0158">Chromosome</keyword>
<evidence type="ECO:0000256" key="1">
    <source>
        <dbReference type="ARBA" id="ARBA00004123"/>
    </source>
</evidence>
<evidence type="ECO:0000256" key="2">
    <source>
        <dbReference type="ARBA" id="ARBA00004286"/>
    </source>
</evidence>
<dbReference type="PANTHER" id="PTHR14222">
    <property type="entry name" value="CONDENSIN"/>
    <property type="match status" value="1"/>
</dbReference>
<keyword evidence="17" id="KW-1185">Reference proteome</keyword>
<dbReference type="GO" id="GO:0042393">
    <property type="term" value="F:histone binding"/>
    <property type="evidence" value="ECO:0007669"/>
    <property type="project" value="TreeGrafter"/>
</dbReference>
<dbReference type="PANTHER" id="PTHR14222:SF2">
    <property type="entry name" value="CONDENSIN COMPLEX SUBUNIT 1"/>
    <property type="match status" value="1"/>
</dbReference>
<gene>
    <name evidence="16" type="ORF">APZ42_026105</name>
</gene>
<dbReference type="STRING" id="35525.A0A0P5BBE8"/>
<accession>A0A0P5BBE8</accession>
<dbReference type="Pfam" id="PF12717">
    <property type="entry name" value="Cnd1"/>
    <property type="match status" value="1"/>
</dbReference>
<evidence type="ECO:0000256" key="7">
    <source>
        <dbReference type="ARBA" id="ARBA00022490"/>
    </source>
</evidence>
<dbReference type="OrthoDB" id="436262at2759"/>
<comment type="caution">
    <text evidence="16">The sequence shown here is derived from an EMBL/GenBank/DDBJ whole genome shotgun (WGS) entry which is preliminary data.</text>
</comment>
<dbReference type="GO" id="GO:0051301">
    <property type="term" value="P:cell division"/>
    <property type="evidence" value="ECO:0007669"/>
    <property type="project" value="UniProtKB-KW"/>
</dbReference>
<evidence type="ECO:0000256" key="5">
    <source>
        <dbReference type="ARBA" id="ARBA00016064"/>
    </source>
</evidence>
<evidence type="ECO:0000256" key="9">
    <source>
        <dbReference type="ARBA" id="ARBA00022618"/>
    </source>
</evidence>